<dbReference type="GO" id="GO:0005739">
    <property type="term" value="C:mitochondrion"/>
    <property type="evidence" value="ECO:0007669"/>
    <property type="project" value="TreeGrafter"/>
</dbReference>
<evidence type="ECO:0000256" key="2">
    <source>
        <dbReference type="ARBA" id="ARBA00001961"/>
    </source>
</evidence>
<evidence type="ECO:0000313" key="12">
    <source>
        <dbReference type="Proteomes" id="UP000028524"/>
    </source>
</evidence>
<keyword evidence="5" id="KW-0479">Metal-binding</keyword>
<dbReference type="GO" id="GO:0045329">
    <property type="term" value="P:carnitine biosynthetic process"/>
    <property type="evidence" value="ECO:0007669"/>
    <property type="project" value="UniProtKB-UniPathway"/>
</dbReference>
<dbReference type="InterPro" id="IPR042098">
    <property type="entry name" value="TauD-like_sf"/>
</dbReference>
<feature type="domain" description="TauD/TfdA-like" evidence="10">
    <location>
        <begin position="76"/>
        <end position="322"/>
    </location>
</feature>
<sequence length="373" mass="42153">MQREVDVFQIPADVVPKTVTQDSEGIKILWTDSHNSHHPWAWIESALNPRYPDRTKEFFGKKVLWDASIGSSPPEICFDEVMADSGMAGMAKLTNCIKSHGFCFVTNTPVTPEATRQLLERIGPIRHTHYGGFYDFVPDMALADTAYSNQALAAHTDTTYFTEPAGLQAFHMLSHTPPPNSPPSGQNLGGRSLLVDGFNVARKLQGLSNSWFRTLVRTKVPWHASGNLDVAITPDMAYPVIEMSPVNIKRIRWNNDDRGALPPTPTTIEWYEAARAWKSLLQHKDNEYWFQLEPGRVLIFDNWRVLHGRSAFEGLRRICGAYIGRDDFISRWRVSNLPRDEVILGNMRGPWFDSHATGKSKPSKTSVKEPSEY</sequence>
<evidence type="ECO:0000256" key="7">
    <source>
        <dbReference type="ARBA" id="ARBA00022964"/>
    </source>
</evidence>
<evidence type="ECO:0000256" key="4">
    <source>
        <dbReference type="ARBA" id="ARBA00008654"/>
    </source>
</evidence>
<dbReference type="SUPFAM" id="SSF51197">
    <property type="entry name" value="Clavaminate synthase-like"/>
    <property type="match status" value="1"/>
</dbReference>
<evidence type="ECO:0000313" key="11">
    <source>
        <dbReference type="EMBL" id="KFA62143.1"/>
    </source>
</evidence>
<dbReference type="OrthoDB" id="408743at2759"/>
<dbReference type="InterPro" id="IPR012776">
    <property type="entry name" value="Trimethyllysine_dOase"/>
</dbReference>
<organism evidence="11 12">
    <name type="scientific">Stachybotrys chlorohalonatus (strain IBT 40285)</name>
    <dbReference type="NCBI Taxonomy" id="1283841"/>
    <lineage>
        <taxon>Eukaryota</taxon>
        <taxon>Fungi</taxon>
        <taxon>Dikarya</taxon>
        <taxon>Ascomycota</taxon>
        <taxon>Pezizomycotina</taxon>
        <taxon>Sordariomycetes</taxon>
        <taxon>Hypocreomycetidae</taxon>
        <taxon>Hypocreales</taxon>
        <taxon>Stachybotryaceae</taxon>
        <taxon>Stachybotrys</taxon>
    </lineage>
</organism>
<keyword evidence="9" id="KW-0408">Iron</keyword>
<reference evidence="11 12" key="1">
    <citation type="journal article" date="2014" name="BMC Genomics">
        <title>Comparative genome sequencing reveals chemotype-specific gene clusters in the toxigenic black mold Stachybotrys.</title>
        <authorList>
            <person name="Semeiks J."/>
            <person name="Borek D."/>
            <person name="Otwinowski Z."/>
            <person name="Grishin N.V."/>
        </authorList>
    </citation>
    <scope>NUCLEOTIDE SEQUENCE [LARGE SCALE GENOMIC DNA]</scope>
    <source>
        <strain evidence="11 12">IBT 40285</strain>
    </source>
</reference>
<dbReference type="FunFam" id="3.60.130.10:FF:000001">
    <property type="entry name" value="Trimethyllysine dioxygenase, mitochondrial"/>
    <property type="match status" value="1"/>
</dbReference>
<gene>
    <name evidence="11" type="ORF">S40285_01696</name>
</gene>
<dbReference type="GO" id="GO:0050353">
    <property type="term" value="F:trimethyllysine dioxygenase activity"/>
    <property type="evidence" value="ECO:0007669"/>
    <property type="project" value="InterPro"/>
</dbReference>
<evidence type="ECO:0000256" key="1">
    <source>
        <dbReference type="ARBA" id="ARBA00001954"/>
    </source>
</evidence>
<comment type="similarity">
    <text evidence="4">Belongs to the gamma-BBH/TMLD family.</text>
</comment>
<evidence type="ECO:0000259" key="10">
    <source>
        <dbReference type="Pfam" id="PF02668"/>
    </source>
</evidence>
<comment type="pathway">
    <text evidence="3">Amine and polyamine biosynthesis; carnitine biosynthesis.</text>
</comment>
<dbReference type="NCBIfam" id="TIGR02410">
    <property type="entry name" value="carnitine_TMLD"/>
    <property type="match status" value="1"/>
</dbReference>
<dbReference type="AlphaFoldDB" id="A0A084QDV8"/>
<keyword evidence="7" id="KW-0223">Dioxygenase</keyword>
<dbReference type="GO" id="GO:0005506">
    <property type="term" value="F:iron ion binding"/>
    <property type="evidence" value="ECO:0007669"/>
    <property type="project" value="InterPro"/>
</dbReference>
<dbReference type="UniPathway" id="UPA00118"/>
<proteinExistence type="inferred from homology"/>
<dbReference type="PANTHER" id="PTHR10696">
    <property type="entry name" value="GAMMA-BUTYROBETAINE HYDROXYLASE-RELATED"/>
    <property type="match status" value="1"/>
</dbReference>
<dbReference type="Gene3D" id="3.60.130.10">
    <property type="entry name" value="Clavaminate synthase-like"/>
    <property type="match status" value="1"/>
</dbReference>
<dbReference type="InterPro" id="IPR003819">
    <property type="entry name" value="TauD/TfdA-like"/>
</dbReference>
<evidence type="ECO:0000256" key="9">
    <source>
        <dbReference type="ARBA" id="ARBA00023004"/>
    </source>
</evidence>
<dbReference type="Proteomes" id="UP000028524">
    <property type="component" value="Unassembled WGS sequence"/>
</dbReference>
<dbReference type="EMBL" id="KL660812">
    <property type="protein sequence ID" value="KFA62143.1"/>
    <property type="molecule type" value="Genomic_DNA"/>
</dbReference>
<dbReference type="InterPro" id="IPR050411">
    <property type="entry name" value="AlphaKG_dependent_hydroxylases"/>
</dbReference>
<dbReference type="Gene3D" id="3.30.2020.30">
    <property type="match status" value="1"/>
</dbReference>
<evidence type="ECO:0000256" key="5">
    <source>
        <dbReference type="ARBA" id="ARBA00022723"/>
    </source>
</evidence>
<evidence type="ECO:0000256" key="6">
    <source>
        <dbReference type="ARBA" id="ARBA00022873"/>
    </source>
</evidence>
<dbReference type="PANTHER" id="PTHR10696:SF51">
    <property type="entry name" value="TRIMETHYLLYSINE DIOXYGENASE, MITOCHONDRIAL"/>
    <property type="match status" value="1"/>
</dbReference>
<dbReference type="OMA" id="EKVCIQP"/>
<dbReference type="InterPro" id="IPR038492">
    <property type="entry name" value="GBBH-like_N_sf"/>
</dbReference>
<name>A0A084QDV8_STAC4</name>
<protein>
    <recommendedName>
        <fullName evidence="10">TauD/TfdA-like domain-containing protein</fullName>
    </recommendedName>
</protein>
<dbReference type="STRING" id="1283841.A0A084QDV8"/>
<dbReference type="InParanoid" id="A0A084QDV8"/>
<evidence type="ECO:0000256" key="8">
    <source>
        <dbReference type="ARBA" id="ARBA00023002"/>
    </source>
</evidence>
<accession>A0A084QDV8</accession>
<dbReference type="Pfam" id="PF02668">
    <property type="entry name" value="TauD"/>
    <property type="match status" value="1"/>
</dbReference>
<keyword evidence="12" id="KW-1185">Reference proteome</keyword>
<evidence type="ECO:0000256" key="3">
    <source>
        <dbReference type="ARBA" id="ARBA00005022"/>
    </source>
</evidence>
<keyword evidence="8" id="KW-0560">Oxidoreductase</keyword>
<dbReference type="HOGENOM" id="CLU_021859_2_1_1"/>
<keyword evidence="6" id="KW-0124">Carnitine biosynthesis</keyword>
<comment type="cofactor">
    <cofactor evidence="2">
        <name>L-ascorbate</name>
        <dbReference type="ChEBI" id="CHEBI:38290"/>
    </cofactor>
</comment>
<dbReference type="CDD" id="cd00250">
    <property type="entry name" value="CAS_like"/>
    <property type="match status" value="1"/>
</dbReference>
<comment type="cofactor">
    <cofactor evidence="1">
        <name>Fe(2+)</name>
        <dbReference type="ChEBI" id="CHEBI:29033"/>
    </cofactor>
</comment>